<feature type="transmembrane region" description="Helical" evidence="10">
    <location>
        <begin position="1181"/>
        <end position="1201"/>
    </location>
</feature>
<dbReference type="InterPro" id="IPR034003">
    <property type="entry name" value="ABCG_PDR_2"/>
</dbReference>
<feature type="transmembrane region" description="Helical" evidence="10">
    <location>
        <begin position="510"/>
        <end position="528"/>
    </location>
</feature>
<dbReference type="InterPro" id="IPR003593">
    <property type="entry name" value="AAA+_ATPase"/>
</dbReference>
<evidence type="ECO:0000256" key="9">
    <source>
        <dbReference type="SAM" id="MobiDB-lite"/>
    </source>
</evidence>
<feature type="compositionally biased region" description="Basic and acidic residues" evidence="9">
    <location>
        <begin position="756"/>
        <end position="769"/>
    </location>
</feature>
<accession>A0A9W9Q2W8</accession>
<dbReference type="CDD" id="cd03232">
    <property type="entry name" value="ABCG_PDR_domain2"/>
    <property type="match status" value="1"/>
</dbReference>
<protein>
    <submittedName>
        <fullName evidence="12">ABC drug exporter</fullName>
    </submittedName>
</protein>
<feature type="transmembrane region" description="Helical" evidence="10">
    <location>
        <begin position="1140"/>
        <end position="1161"/>
    </location>
</feature>
<keyword evidence="5" id="KW-0547">Nucleotide-binding</keyword>
<feature type="transmembrane region" description="Helical" evidence="10">
    <location>
        <begin position="674"/>
        <end position="695"/>
    </location>
</feature>
<dbReference type="GO" id="GO:0016020">
    <property type="term" value="C:membrane"/>
    <property type="evidence" value="ECO:0007669"/>
    <property type="project" value="UniProtKB-SubCell"/>
</dbReference>
<dbReference type="Proteomes" id="UP001147695">
    <property type="component" value="Unassembled WGS sequence"/>
</dbReference>
<dbReference type="CDD" id="cd03233">
    <property type="entry name" value="ABCG_PDR_domain1"/>
    <property type="match status" value="1"/>
</dbReference>
<evidence type="ECO:0000313" key="12">
    <source>
        <dbReference type="EMBL" id="KAJ5322392.1"/>
    </source>
</evidence>
<evidence type="ECO:0000256" key="10">
    <source>
        <dbReference type="SAM" id="Phobius"/>
    </source>
</evidence>
<keyword evidence="4 10" id="KW-0812">Transmembrane</keyword>
<dbReference type="GO" id="GO:0016887">
    <property type="term" value="F:ATP hydrolysis activity"/>
    <property type="evidence" value="ECO:0007669"/>
    <property type="project" value="InterPro"/>
</dbReference>
<evidence type="ECO:0000256" key="8">
    <source>
        <dbReference type="ARBA" id="ARBA00023136"/>
    </source>
</evidence>
<keyword evidence="3" id="KW-0813">Transport</keyword>
<dbReference type="PROSITE" id="PS00211">
    <property type="entry name" value="ABC_TRANSPORTER_1"/>
    <property type="match status" value="1"/>
</dbReference>
<dbReference type="EMBL" id="JAPZBQ010000006">
    <property type="protein sequence ID" value="KAJ5322392.1"/>
    <property type="molecule type" value="Genomic_DNA"/>
</dbReference>
<dbReference type="SMART" id="SM00382">
    <property type="entry name" value="AAA"/>
    <property type="match status" value="2"/>
</dbReference>
<dbReference type="GO" id="GO:0005524">
    <property type="term" value="F:ATP binding"/>
    <property type="evidence" value="ECO:0007669"/>
    <property type="project" value="UniProtKB-KW"/>
</dbReference>
<organism evidence="12 13">
    <name type="scientific">Penicillium brevicompactum</name>
    <dbReference type="NCBI Taxonomy" id="5074"/>
    <lineage>
        <taxon>Eukaryota</taxon>
        <taxon>Fungi</taxon>
        <taxon>Dikarya</taxon>
        <taxon>Ascomycota</taxon>
        <taxon>Pezizomycotina</taxon>
        <taxon>Eurotiomycetes</taxon>
        <taxon>Eurotiomycetidae</taxon>
        <taxon>Eurotiales</taxon>
        <taxon>Aspergillaceae</taxon>
        <taxon>Penicillium</taxon>
    </lineage>
</organism>
<feature type="domain" description="ABC transporter" evidence="11">
    <location>
        <begin position="63"/>
        <end position="313"/>
    </location>
</feature>
<keyword evidence="6" id="KW-0067">ATP-binding</keyword>
<dbReference type="Gene3D" id="3.40.50.300">
    <property type="entry name" value="P-loop containing nucleotide triphosphate hydrolases"/>
    <property type="match status" value="2"/>
</dbReference>
<dbReference type="Pfam" id="PF00005">
    <property type="entry name" value="ABC_tran"/>
    <property type="match status" value="2"/>
</dbReference>
<dbReference type="InterPro" id="IPR017871">
    <property type="entry name" value="ABC_transporter-like_CS"/>
</dbReference>
<evidence type="ECO:0000256" key="7">
    <source>
        <dbReference type="ARBA" id="ARBA00022989"/>
    </source>
</evidence>
<dbReference type="InterPro" id="IPR013525">
    <property type="entry name" value="ABC2_TM"/>
</dbReference>
<reference evidence="12" key="1">
    <citation type="submission" date="2022-12" db="EMBL/GenBank/DDBJ databases">
        <authorList>
            <person name="Petersen C."/>
        </authorList>
    </citation>
    <scope>NUCLEOTIDE SEQUENCE</scope>
    <source>
        <strain evidence="12">IBT 35673</strain>
    </source>
</reference>
<keyword evidence="7 10" id="KW-1133">Transmembrane helix</keyword>
<comment type="subcellular location">
    <subcellularLocation>
        <location evidence="1">Membrane</location>
        <topology evidence="1">Multi-pass membrane protein</topology>
    </subcellularLocation>
</comment>
<keyword evidence="8 10" id="KW-0472">Membrane</keyword>
<evidence type="ECO:0000256" key="3">
    <source>
        <dbReference type="ARBA" id="ARBA00022448"/>
    </source>
</evidence>
<evidence type="ECO:0000256" key="2">
    <source>
        <dbReference type="ARBA" id="ARBA00006012"/>
    </source>
</evidence>
<dbReference type="GO" id="GO:0140359">
    <property type="term" value="F:ABC-type transporter activity"/>
    <property type="evidence" value="ECO:0007669"/>
    <property type="project" value="InterPro"/>
</dbReference>
<feature type="transmembrane region" description="Helical" evidence="10">
    <location>
        <begin position="422"/>
        <end position="445"/>
    </location>
</feature>
<dbReference type="InterPro" id="IPR003439">
    <property type="entry name" value="ABC_transporter-like_ATP-bd"/>
</dbReference>
<evidence type="ECO:0000313" key="13">
    <source>
        <dbReference type="Proteomes" id="UP001147695"/>
    </source>
</evidence>
<dbReference type="InterPro" id="IPR027417">
    <property type="entry name" value="P-loop_NTPase"/>
</dbReference>
<feature type="transmembrane region" description="Helical" evidence="10">
    <location>
        <begin position="564"/>
        <end position="582"/>
    </location>
</feature>
<dbReference type="Pfam" id="PF01061">
    <property type="entry name" value="ABC2_membrane"/>
    <property type="match status" value="2"/>
</dbReference>
<feature type="domain" description="ABC transporter" evidence="11">
    <location>
        <begin position="774"/>
        <end position="1017"/>
    </location>
</feature>
<feature type="transmembrane region" description="Helical" evidence="10">
    <location>
        <begin position="1271"/>
        <end position="1292"/>
    </location>
</feature>
<evidence type="ECO:0000256" key="4">
    <source>
        <dbReference type="ARBA" id="ARBA00022692"/>
    </source>
</evidence>
<dbReference type="Pfam" id="PF19055">
    <property type="entry name" value="ABC2_membrane_7"/>
    <property type="match status" value="1"/>
</dbReference>
<dbReference type="PANTHER" id="PTHR19241">
    <property type="entry name" value="ATP-BINDING CASSETTE TRANSPORTER"/>
    <property type="match status" value="1"/>
</dbReference>
<evidence type="ECO:0000256" key="1">
    <source>
        <dbReference type="ARBA" id="ARBA00004141"/>
    </source>
</evidence>
<evidence type="ECO:0000256" key="5">
    <source>
        <dbReference type="ARBA" id="ARBA00022741"/>
    </source>
</evidence>
<name>A0A9W9Q2W8_PENBR</name>
<dbReference type="InterPro" id="IPR010929">
    <property type="entry name" value="PDR_CDR_ABC"/>
</dbReference>
<feature type="region of interest" description="Disordered" evidence="9">
    <location>
        <begin position="716"/>
        <end position="769"/>
    </location>
</feature>
<proteinExistence type="inferred from homology"/>
<dbReference type="SUPFAM" id="SSF52540">
    <property type="entry name" value="P-loop containing nucleoside triphosphate hydrolases"/>
    <property type="match status" value="2"/>
</dbReference>
<dbReference type="PROSITE" id="PS50893">
    <property type="entry name" value="ABC_TRANSPORTER_2"/>
    <property type="match status" value="2"/>
</dbReference>
<evidence type="ECO:0000256" key="6">
    <source>
        <dbReference type="ARBA" id="ARBA00022840"/>
    </source>
</evidence>
<dbReference type="InterPro" id="IPR043926">
    <property type="entry name" value="ABCG_dom"/>
</dbReference>
<comment type="caution">
    <text evidence="12">The sequence shown here is derived from an EMBL/GenBank/DDBJ whole genome shotgun (WGS) entry which is preliminary data.</text>
</comment>
<feature type="compositionally biased region" description="Polar residues" evidence="9">
    <location>
        <begin position="718"/>
        <end position="732"/>
    </location>
</feature>
<feature type="transmembrane region" description="Helical" evidence="10">
    <location>
        <begin position="534"/>
        <end position="552"/>
    </location>
</feature>
<gene>
    <name evidence="12" type="ORF">N7452_010681</name>
</gene>
<dbReference type="Pfam" id="PF06422">
    <property type="entry name" value="PDR_CDR"/>
    <property type="match status" value="2"/>
</dbReference>
<comment type="similarity">
    <text evidence="2">Belongs to the ABC transporter superfamily. ABCG family. PDR (TC 3.A.1.205) subfamily.</text>
</comment>
<evidence type="ECO:0000259" key="11">
    <source>
        <dbReference type="PROSITE" id="PS50893"/>
    </source>
</evidence>
<reference evidence="12" key="2">
    <citation type="journal article" date="2023" name="IMA Fungus">
        <title>Comparative genomic study of the Penicillium genus elucidates a diverse pangenome and 15 lateral gene transfer events.</title>
        <authorList>
            <person name="Petersen C."/>
            <person name="Sorensen T."/>
            <person name="Nielsen M.R."/>
            <person name="Sondergaard T.E."/>
            <person name="Sorensen J.L."/>
            <person name="Fitzpatrick D.A."/>
            <person name="Frisvad J.C."/>
            <person name="Nielsen K.L."/>
        </authorList>
    </citation>
    <scope>NUCLEOTIDE SEQUENCE</scope>
    <source>
        <strain evidence="12">IBT 35673</strain>
    </source>
</reference>
<dbReference type="FunFam" id="3.40.50.300:FF:000054">
    <property type="entry name" value="ABC multidrug transporter atrF"/>
    <property type="match status" value="1"/>
</dbReference>
<dbReference type="InterPro" id="IPR034001">
    <property type="entry name" value="ABCG_PDR_1"/>
</dbReference>
<sequence>MTSSKEGEVANEAGSNYPLYRWEGRNLGISFENLCVYADTGSQTQVDDLVTILGRIAQWPFTFAKQNICRSPPQTQAILQGLTGVLNPGETLLVLGSPGAGCTTTLKAFASFFETYSSVTGEMTYGGITPQQITQQYRSEVIYTGEEDIHFPKLKVKDTLDFALRLRKPFRAGAQTPDKQFSSTMSDRLLNMLGIAHTSDTIVGNSLVRGVSGGERKRMSLAEALTVNPSVACWDNPIRGLDSSSALEFLANLKQMSKANGMTNIVSLYQASEAMYQTCFDKVLVLYTGRVIYFGPVSQAKAYFNALGFQSIHRQTTPEFLTAITSPQERRIDPSYTGPLYLTPDALAKRFEQSENFSQVCEEITRYKAGHCQGSCVNEFQQAVDATVSKFRVLHTIEPLTILTQVSVTLTRFTRLLWSDRVTFFTAICLAIVNAVICGSGFSAAPRTSTGSFERSCALYFPLVYFFLNALTEVNKTVEARNILLKQHKLGLIHPSSFVITQAIGDIPSSLIQTLLFSCCYYFIVGLSKTASQFWIFVLITFTHYSSVSAMFRMIGAWAPSLSVALLMMGSAIPISTLYAGYAPPFPTQHRWGSWMRRVAPTPYALEALIRNEFYNIQLHCTDNELVPSGPGYTDLQYQGCPLPGAEPGERTAPGSDYIDTLYNYTHDHLWRNFGIILVMWFLYTVLSVIGLTVMTRETGHSSGYVFKAGASKAPKVQGTTDTLPENETQTPRPVKARANDDDSAHESSSTLTNESKPEQQCDHSKKNEESRLFTFEDITYTVNTPGGPKKLLNHISGYVKAGQLTALMGASGAGKTTLLDTLSQRKREGQIDGTMLMNGKPITRSFMHSCGFCMQQDIHEPFTTIREALQFSAYLRQPAEVPYAEKMEYVEHIIRLLELDSLADAIIGEADDGKLNVEERKRVTIGVELAARPTHLLFLDEPTSGLDSQAAYSIVSFLQRIAAEGIPIVCTIRQPSGVIFEMFDHVLLLAPGGNTVYFGETGRNSKHLVDYFARYGSFMNEDDNPAEYILSTVTTQRLDTRDWVKTWCESPEAAALKARIKSLKDGVTANPDHSSAAHRAYAQPFAKQVYAVTSRHWTTIWRHGQYNFSRLFKCIFYELIISFTFFHEGTDLQSLQNRMLGILLATWIIPVNAADMQAVWFDRWSVFEGRERNGIYDYKALLIALVTVEIPWNFALYTLVDVVCKERDYARFIPPNGQTCGEYTSRFLESNPGYLVDANATEICFYCKYNVGDDYLQSLDFAYSDRWRDWAVFLGFCITNIVLVFFSTWFLRIKMQQLKHRFGR</sequence>